<dbReference type="InterPro" id="IPR035906">
    <property type="entry name" value="MetI-like_sf"/>
</dbReference>
<evidence type="ECO:0000256" key="1">
    <source>
        <dbReference type="ARBA" id="ARBA00004429"/>
    </source>
</evidence>
<evidence type="ECO:0000313" key="11">
    <source>
        <dbReference type="EMBL" id="PWC18486.1"/>
    </source>
</evidence>
<reference evidence="11 12" key="1">
    <citation type="submission" date="2018-04" db="EMBL/GenBank/DDBJ databases">
        <title>Brenneria corticis sp.nov.</title>
        <authorList>
            <person name="Li Y."/>
        </authorList>
    </citation>
    <scope>NUCLEOTIDE SEQUENCE [LARGE SCALE GENOMIC DNA]</scope>
    <source>
        <strain evidence="11 12">CFCC 11842</strain>
    </source>
</reference>
<feature type="domain" description="ABC transmembrane type-1" evidence="10">
    <location>
        <begin position="101"/>
        <end position="302"/>
    </location>
</feature>
<accession>A0A2U1U9Y3</accession>
<dbReference type="GO" id="GO:0055085">
    <property type="term" value="P:transmembrane transport"/>
    <property type="evidence" value="ECO:0007669"/>
    <property type="project" value="InterPro"/>
</dbReference>
<sequence>MTGYIVRRFLQAILVLWLAYTASYIILYVLPGDTLVYLLATNDLQIDALSPQELQQVKEYYGLDKGPIAQYFSHLAGILQGDFGTSATKSQSVNEIVFSRLPSTALLGAVSVVFALALGLSVAIAATYVQWKPLKVFLSRLPVLGVSLPSFWVGLLLIQVVAFGLGWLPSSGSNGWKTLILPSITMALPSAAVLAQVLIRSLNDTLKEPYIQTAKAKGISHFAVYTRHALKNAALPTLTILGLLIGSTVTGAVTTETVFSRVGIGRLAQEAVLAQDVPVVLAIVVIAATAFVVTNLIVDLLYLVIDPRIRHVEKVT</sequence>
<dbReference type="SUPFAM" id="SSF161098">
    <property type="entry name" value="MetI-like"/>
    <property type="match status" value="1"/>
</dbReference>
<dbReference type="InterPro" id="IPR000515">
    <property type="entry name" value="MetI-like"/>
</dbReference>
<evidence type="ECO:0000256" key="4">
    <source>
        <dbReference type="ARBA" id="ARBA00022519"/>
    </source>
</evidence>
<dbReference type="Gene3D" id="1.10.3720.10">
    <property type="entry name" value="MetI-like"/>
    <property type="match status" value="1"/>
</dbReference>
<dbReference type="EMBL" id="QDKH01000004">
    <property type="protein sequence ID" value="PWC18486.1"/>
    <property type="molecule type" value="Genomic_DNA"/>
</dbReference>
<protein>
    <submittedName>
        <fullName evidence="11">ABC transporter permease</fullName>
    </submittedName>
</protein>
<keyword evidence="12" id="KW-1185">Reference proteome</keyword>
<comment type="caution">
    <text evidence="11">The sequence shown here is derived from an EMBL/GenBank/DDBJ whole genome shotgun (WGS) entry which is preliminary data.</text>
</comment>
<keyword evidence="4" id="KW-0997">Cell inner membrane</keyword>
<keyword evidence="3" id="KW-1003">Cell membrane</keyword>
<comment type="similarity">
    <text evidence="8">Belongs to the binding-protein-dependent transport system permease family. OppBC subfamily.</text>
</comment>
<organism evidence="11 12">
    <name type="scientific">Brenneria corticis</name>
    <dbReference type="NCBI Taxonomy" id="2173106"/>
    <lineage>
        <taxon>Bacteria</taxon>
        <taxon>Pseudomonadati</taxon>
        <taxon>Pseudomonadota</taxon>
        <taxon>Gammaproteobacteria</taxon>
        <taxon>Enterobacterales</taxon>
        <taxon>Pectobacteriaceae</taxon>
        <taxon>Brenneria</taxon>
    </lineage>
</organism>
<dbReference type="Proteomes" id="UP000296159">
    <property type="component" value="Unassembled WGS sequence"/>
</dbReference>
<feature type="transmembrane region" description="Helical" evidence="9">
    <location>
        <begin position="105"/>
        <end position="129"/>
    </location>
</feature>
<evidence type="ECO:0000256" key="6">
    <source>
        <dbReference type="ARBA" id="ARBA00022989"/>
    </source>
</evidence>
<keyword evidence="6 9" id="KW-1133">Transmembrane helix</keyword>
<dbReference type="RefSeq" id="WP_136165186.1">
    <property type="nucleotide sequence ID" value="NZ_KZ819073.1"/>
</dbReference>
<dbReference type="PROSITE" id="PS50928">
    <property type="entry name" value="ABC_TM1"/>
    <property type="match status" value="1"/>
</dbReference>
<feature type="transmembrane region" description="Helical" evidence="9">
    <location>
        <begin position="179"/>
        <end position="199"/>
    </location>
</feature>
<keyword evidence="5 9" id="KW-0812">Transmembrane</keyword>
<evidence type="ECO:0000256" key="8">
    <source>
        <dbReference type="ARBA" id="ARBA00024202"/>
    </source>
</evidence>
<evidence type="ECO:0000259" key="10">
    <source>
        <dbReference type="PROSITE" id="PS50928"/>
    </source>
</evidence>
<dbReference type="PANTHER" id="PTHR43163:SF6">
    <property type="entry name" value="DIPEPTIDE TRANSPORT SYSTEM PERMEASE PROTEIN DPPB-RELATED"/>
    <property type="match status" value="1"/>
</dbReference>
<dbReference type="Pfam" id="PF00528">
    <property type="entry name" value="BPD_transp_1"/>
    <property type="match status" value="1"/>
</dbReference>
<feature type="transmembrane region" description="Helical" evidence="9">
    <location>
        <begin position="141"/>
        <end position="167"/>
    </location>
</feature>
<dbReference type="Pfam" id="PF19300">
    <property type="entry name" value="BPD_transp_1_N"/>
    <property type="match status" value="1"/>
</dbReference>
<proteinExistence type="inferred from homology"/>
<dbReference type="PANTHER" id="PTHR43163">
    <property type="entry name" value="DIPEPTIDE TRANSPORT SYSTEM PERMEASE PROTEIN DPPB-RELATED"/>
    <property type="match status" value="1"/>
</dbReference>
<evidence type="ECO:0000256" key="7">
    <source>
        <dbReference type="ARBA" id="ARBA00023136"/>
    </source>
</evidence>
<name>A0A2U1U9Y3_9GAMM</name>
<evidence type="ECO:0000313" key="12">
    <source>
        <dbReference type="Proteomes" id="UP000296159"/>
    </source>
</evidence>
<evidence type="ECO:0000256" key="5">
    <source>
        <dbReference type="ARBA" id="ARBA00022692"/>
    </source>
</evidence>
<feature type="transmembrane region" description="Helical" evidence="9">
    <location>
        <begin position="279"/>
        <end position="305"/>
    </location>
</feature>
<dbReference type="AlphaFoldDB" id="A0A2U1U9Y3"/>
<evidence type="ECO:0000256" key="3">
    <source>
        <dbReference type="ARBA" id="ARBA00022475"/>
    </source>
</evidence>
<evidence type="ECO:0000256" key="9">
    <source>
        <dbReference type="RuleBase" id="RU363032"/>
    </source>
</evidence>
<feature type="transmembrane region" description="Helical" evidence="9">
    <location>
        <begin position="237"/>
        <end position="259"/>
    </location>
</feature>
<gene>
    <name evidence="11" type="ORF">DDT56_03800</name>
</gene>
<evidence type="ECO:0000256" key="2">
    <source>
        <dbReference type="ARBA" id="ARBA00022448"/>
    </source>
</evidence>
<dbReference type="InterPro" id="IPR045621">
    <property type="entry name" value="BPD_transp_1_N"/>
</dbReference>
<comment type="subcellular location">
    <subcellularLocation>
        <location evidence="1">Cell inner membrane</location>
        <topology evidence="1">Multi-pass membrane protein</topology>
    </subcellularLocation>
    <subcellularLocation>
        <location evidence="9">Cell membrane</location>
        <topology evidence="9">Multi-pass membrane protein</topology>
    </subcellularLocation>
</comment>
<keyword evidence="7 9" id="KW-0472">Membrane</keyword>
<dbReference type="GO" id="GO:0005886">
    <property type="term" value="C:plasma membrane"/>
    <property type="evidence" value="ECO:0007669"/>
    <property type="project" value="UniProtKB-SubCell"/>
</dbReference>
<feature type="transmembrane region" description="Helical" evidence="9">
    <location>
        <begin position="12"/>
        <end position="30"/>
    </location>
</feature>
<dbReference type="CDD" id="cd06261">
    <property type="entry name" value="TM_PBP2"/>
    <property type="match status" value="1"/>
</dbReference>
<keyword evidence="2 9" id="KW-0813">Transport</keyword>